<dbReference type="Proteomes" id="UP000550501">
    <property type="component" value="Unassembled WGS sequence"/>
</dbReference>
<evidence type="ECO:0000256" key="1">
    <source>
        <dbReference type="ARBA" id="ARBA00008791"/>
    </source>
</evidence>
<keyword evidence="4" id="KW-1185">Reference proteome</keyword>
<dbReference type="PANTHER" id="PTHR46268:SF6">
    <property type="entry name" value="UNIVERSAL STRESS PROTEIN UP12"/>
    <property type="match status" value="1"/>
</dbReference>
<protein>
    <submittedName>
        <fullName evidence="3">Nucleotide-binding universal stress UspA family protein</fullName>
    </submittedName>
</protein>
<dbReference type="InterPro" id="IPR006015">
    <property type="entry name" value="Universal_stress_UspA"/>
</dbReference>
<proteinExistence type="inferred from homology"/>
<feature type="domain" description="UspA" evidence="2">
    <location>
        <begin position="4"/>
        <end position="136"/>
    </location>
</feature>
<dbReference type="Pfam" id="PF00582">
    <property type="entry name" value="Usp"/>
    <property type="match status" value="2"/>
</dbReference>
<evidence type="ECO:0000313" key="4">
    <source>
        <dbReference type="Proteomes" id="UP000550501"/>
    </source>
</evidence>
<accession>A0A839QAF4</accession>
<dbReference type="InterPro" id="IPR014729">
    <property type="entry name" value="Rossmann-like_a/b/a_fold"/>
</dbReference>
<dbReference type="CDD" id="cd00293">
    <property type="entry name" value="USP-like"/>
    <property type="match status" value="1"/>
</dbReference>
<dbReference type="Gene3D" id="3.40.50.620">
    <property type="entry name" value="HUPs"/>
    <property type="match status" value="2"/>
</dbReference>
<gene>
    <name evidence="3" type="ORF">FHR72_002670</name>
</gene>
<reference evidence="3 4" key="1">
    <citation type="submission" date="2020-08" db="EMBL/GenBank/DDBJ databases">
        <title>The Agave Microbiome: Exploring the role of microbial communities in plant adaptations to desert environments.</title>
        <authorList>
            <person name="Partida-Martinez L.P."/>
        </authorList>
    </citation>
    <scope>NUCLEOTIDE SEQUENCE [LARGE SCALE GENOMIC DNA]</scope>
    <source>
        <strain evidence="3 4">AT2.18</strain>
    </source>
</reference>
<dbReference type="AlphaFoldDB" id="A0A839QAF4"/>
<name>A0A839QAF4_MYCIR</name>
<dbReference type="PRINTS" id="PR01438">
    <property type="entry name" value="UNVRSLSTRESS"/>
</dbReference>
<evidence type="ECO:0000313" key="3">
    <source>
        <dbReference type="EMBL" id="MBB2991186.1"/>
    </source>
</evidence>
<feature type="domain" description="UspA" evidence="2">
    <location>
        <begin position="165"/>
        <end position="283"/>
    </location>
</feature>
<dbReference type="RefSeq" id="WP_183468598.1">
    <property type="nucleotide sequence ID" value="NZ_JACHVU010000005.1"/>
</dbReference>
<organism evidence="3 4">
    <name type="scientific">Mycolicibacterium iranicum</name>
    <name type="common">Mycobacterium iranicum</name>
    <dbReference type="NCBI Taxonomy" id="912594"/>
    <lineage>
        <taxon>Bacteria</taxon>
        <taxon>Bacillati</taxon>
        <taxon>Actinomycetota</taxon>
        <taxon>Actinomycetes</taxon>
        <taxon>Mycobacteriales</taxon>
        <taxon>Mycobacteriaceae</taxon>
        <taxon>Mycolicibacterium</taxon>
    </lineage>
</organism>
<dbReference type="InterPro" id="IPR006016">
    <property type="entry name" value="UspA"/>
</dbReference>
<dbReference type="PANTHER" id="PTHR46268">
    <property type="entry name" value="STRESS RESPONSE PROTEIN NHAX"/>
    <property type="match status" value="1"/>
</dbReference>
<comment type="caution">
    <text evidence="3">The sequence shown here is derived from an EMBL/GenBank/DDBJ whole genome shotgun (WGS) entry which is preliminary data.</text>
</comment>
<evidence type="ECO:0000259" key="2">
    <source>
        <dbReference type="Pfam" id="PF00582"/>
    </source>
</evidence>
<comment type="similarity">
    <text evidence="1">Belongs to the universal stress protein A family.</text>
</comment>
<sequence length="287" mass="29817">MHLTVGYLATPTGDDGIALASALATTFDATVDVVIVVREELPDGHPGRAEYQQLLVQRGEQWVAKAVASLESDGVTAGSSVIVGESFAQELVAFAESRSSDMIVVGGARDGFFGRHTIGPVTGALLHTSTIPVALAPRGYAEDPDEAITAVTAAVPTKPGDDNPLPFTITLASAAGLRVRMLSLVSAENLAEAGSAKEVRALQRTAAEENLALAARALPDAPDIESLVADGMTLESALKKLKWDDGDLLVVGSSRFAAPRRIFLGSTAARILAGVDVPVIVVPRDDD</sequence>
<dbReference type="SUPFAM" id="SSF52402">
    <property type="entry name" value="Adenine nucleotide alpha hydrolases-like"/>
    <property type="match status" value="2"/>
</dbReference>
<dbReference type="EMBL" id="JACHVU010000005">
    <property type="protein sequence ID" value="MBB2991186.1"/>
    <property type="molecule type" value="Genomic_DNA"/>
</dbReference>